<dbReference type="Proteomes" id="UP000316476">
    <property type="component" value="Unassembled WGS sequence"/>
</dbReference>
<evidence type="ECO:0000313" key="2">
    <source>
        <dbReference type="Proteomes" id="UP000316476"/>
    </source>
</evidence>
<comment type="caution">
    <text evidence="1">The sequence shown here is derived from an EMBL/GenBank/DDBJ whole genome shotgun (WGS) entry which is preliminary data.</text>
</comment>
<sequence>MLTWMKGNDDECEKGFPASPCRHRLIGRTVKPKPQRQMNQWMNMNSRVFNSAQMMLPKAT</sequence>
<protein>
    <submittedName>
        <fullName evidence="1">Uncharacterized protein</fullName>
    </submittedName>
</protein>
<proteinExistence type="predicted"/>
<organism evidence="1 2">
    <name type="scientific">Crateriforma conspicua</name>
    <dbReference type="NCBI Taxonomy" id="2527996"/>
    <lineage>
        <taxon>Bacteria</taxon>
        <taxon>Pseudomonadati</taxon>
        <taxon>Planctomycetota</taxon>
        <taxon>Planctomycetia</taxon>
        <taxon>Planctomycetales</taxon>
        <taxon>Planctomycetaceae</taxon>
        <taxon>Crateriforma</taxon>
    </lineage>
</organism>
<name>A0A5C6FYK3_9PLAN</name>
<evidence type="ECO:0000313" key="1">
    <source>
        <dbReference type="EMBL" id="TWU66428.1"/>
    </source>
</evidence>
<accession>A0A5C6FYK3</accession>
<dbReference type="AlphaFoldDB" id="A0A5C6FYK3"/>
<gene>
    <name evidence="1" type="ORF">V7x_19940</name>
</gene>
<reference evidence="1 2" key="1">
    <citation type="submission" date="2019-02" db="EMBL/GenBank/DDBJ databases">
        <title>Deep-cultivation of Planctomycetes and their phenomic and genomic characterization uncovers novel biology.</title>
        <authorList>
            <person name="Wiegand S."/>
            <person name="Jogler M."/>
            <person name="Boedeker C."/>
            <person name="Pinto D."/>
            <person name="Vollmers J."/>
            <person name="Rivas-Marin E."/>
            <person name="Kohn T."/>
            <person name="Peeters S.H."/>
            <person name="Heuer A."/>
            <person name="Rast P."/>
            <person name="Oberbeckmann S."/>
            <person name="Bunk B."/>
            <person name="Jeske O."/>
            <person name="Meyerdierks A."/>
            <person name="Storesund J.E."/>
            <person name="Kallscheuer N."/>
            <person name="Luecker S."/>
            <person name="Lage O.M."/>
            <person name="Pohl T."/>
            <person name="Merkel B.J."/>
            <person name="Hornburger P."/>
            <person name="Mueller R.-W."/>
            <person name="Bruemmer F."/>
            <person name="Labrenz M."/>
            <person name="Spormann A.M."/>
            <person name="Op Den Camp H."/>
            <person name="Overmann J."/>
            <person name="Amann R."/>
            <person name="Jetten M.S.M."/>
            <person name="Mascher T."/>
            <person name="Medema M.H."/>
            <person name="Devos D.P."/>
            <person name="Kaster A.-K."/>
            <person name="Ovreas L."/>
            <person name="Rohde M."/>
            <person name="Galperin M.Y."/>
            <person name="Jogler C."/>
        </authorList>
    </citation>
    <scope>NUCLEOTIDE SEQUENCE [LARGE SCALE GENOMIC DNA]</scope>
    <source>
        <strain evidence="1 2">V7</strain>
    </source>
</reference>
<dbReference type="EMBL" id="SJPZ01000001">
    <property type="protein sequence ID" value="TWU66428.1"/>
    <property type="molecule type" value="Genomic_DNA"/>
</dbReference>